<protein>
    <submittedName>
        <fullName evidence="8">RDD family protein</fullName>
    </submittedName>
</protein>
<dbReference type="AlphaFoldDB" id="A0A5J6PS81"/>
<organism evidence="8 9">
    <name type="scientific">Neisseria zalophi</name>
    <dbReference type="NCBI Taxonomy" id="640030"/>
    <lineage>
        <taxon>Bacteria</taxon>
        <taxon>Pseudomonadati</taxon>
        <taxon>Pseudomonadota</taxon>
        <taxon>Betaproteobacteria</taxon>
        <taxon>Neisseriales</taxon>
        <taxon>Neisseriaceae</taxon>
        <taxon>Neisseria</taxon>
    </lineage>
</organism>
<keyword evidence="3 6" id="KW-0812">Transmembrane</keyword>
<reference evidence="8 9" key="1">
    <citation type="submission" date="2018-08" db="EMBL/GenBank/DDBJ databases">
        <title>Neisseria zalophi ATCC BAA-2455 complete genome.</title>
        <authorList>
            <person name="Veseli I.A."/>
            <person name="Buttler R."/>
            <person name="Mascarenhas dos Santos A.C."/>
            <person name="Pombert J.-F."/>
        </authorList>
    </citation>
    <scope>NUCLEOTIDE SEQUENCE [LARGE SCALE GENOMIC DNA]</scope>
    <source>
        <strain evidence="8 9">ATCC BAA-2455</strain>
    </source>
</reference>
<evidence type="ECO:0000256" key="4">
    <source>
        <dbReference type="ARBA" id="ARBA00022989"/>
    </source>
</evidence>
<sequence length="201" mass="22081">MNEIYTNNAISQSFETEVVVEPASAGSRIAAYCLNILFTFIAFLPLIITIGYSLEDFLGSTKVTVYDQSSFNQMAVVGLVILLAYAILQVIMMSKSGQSLGKKVMKIRVLKTDGTNPGFGGTVLIREIGFNFILSLGCTLISKILVLAIGGDDELTEGISSLLSMIVWLVCFIMMFNRSKDRRTLQDYLANTVVVKLPNNR</sequence>
<proteinExistence type="predicted"/>
<evidence type="ECO:0000259" key="7">
    <source>
        <dbReference type="Pfam" id="PF06271"/>
    </source>
</evidence>
<evidence type="ECO:0000256" key="1">
    <source>
        <dbReference type="ARBA" id="ARBA00004651"/>
    </source>
</evidence>
<evidence type="ECO:0000313" key="8">
    <source>
        <dbReference type="EMBL" id="QEY25216.1"/>
    </source>
</evidence>
<evidence type="ECO:0000256" key="6">
    <source>
        <dbReference type="SAM" id="Phobius"/>
    </source>
</evidence>
<dbReference type="EMBL" id="CP031700">
    <property type="protein sequence ID" value="QEY25216.1"/>
    <property type="molecule type" value="Genomic_DNA"/>
</dbReference>
<dbReference type="Proteomes" id="UP000325713">
    <property type="component" value="Chromosome"/>
</dbReference>
<dbReference type="PANTHER" id="PTHR36115">
    <property type="entry name" value="PROLINE-RICH ANTIGEN HOMOLOG-RELATED"/>
    <property type="match status" value="1"/>
</dbReference>
<name>A0A5J6PS81_9NEIS</name>
<feature type="transmembrane region" description="Helical" evidence="6">
    <location>
        <begin position="74"/>
        <end position="93"/>
    </location>
</feature>
<feature type="domain" description="RDD" evidence="7">
    <location>
        <begin position="23"/>
        <end position="191"/>
    </location>
</feature>
<feature type="transmembrane region" description="Helical" evidence="6">
    <location>
        <begin position="128"/>
        <end position="149"/>
    </location>
</feature>
<feature type="transmembrane region" description="Helical" evidence="6">
    <location>
        <begin position="32"/>
        <end position="54"/>
    </location>
</feature>
<keyword evidence="4 6" id="KW-1133">Transmembrane helix</keyword>
<dbReference type="Pfam" id="PF06271">
    <property type="entry name" value="RDD"/>
    <property type="match status" value="1"/>
</dbReference>
<evidence type="ECO:0000256" key="3">
    <source>
        <dbReference type="ARBA" id="ARBA00022692"/>
    </source>
</evidence>
<keyword evidence="9" id="KW-1185">Reference proteome</keyword>
<dbReference type="InterPro" id="IPR051791">
    <property type="entry name" value="Pra-immunoreactive"/>
</dbReference>
<evidence type="ECO:0000256" key="2">
    <source>
        <dbReference type="ARBA" id="ARBA00022475"/>
    </source>
</evidence>
<keyword evidence="5 6" id="KW-0472">Membrane</keyword>
<dbReference type="PANTHER" id="PTHR36115:SF4">
    <property type="entry name" value="MEMBRANE PROTEIN"/>
    <property type="match status" value="1"/>
</dbReference>
<gene>
    <name evidence="8" type="ORF">D0T92_00755</name>
</gene>
<keyword evidence="2" id="KW-1003">Cell membrane</keyword>
<dbReference type="RefSeq" id="WP_151049289.1">
    <property type="nucleotide sequence ID" value="NZ_CP031700.1"/>
</dbReference>
<evidence type="ECO:0000313" key="9">
    <source>
        <dbReference type="Proteomes" id="UP000325713"/>
    </source>
</evidence>
<feature type="transmembrane region" description="Helical" evidence="6">
    <location>
        <begin position="155"/>
        <end position="176"/>
    </location>
</feature>
<comment type="subcellular location">
    <subcellularLocation>
        <location evidence="1">Cell membrane</location>
        <topology evidence="1">Multi-pass membrane protein</topology>
    </subcellularLocation>
</comment>
<dbReference type="KEGG" id="nzl:D0T92_00755"/>
<dbReference type="GO" id="GO:0005886">
    <property type="term" value="C:plasma membrane"/>
    <property type="evidence" value="ECO:0007669"/>
    <property type="project" value="UniProtKB-SubCell"/>
</dbReference>
<accession>A0A5J6PS81</accession>
<dbReference type="InterPro" id="IPR010432">
    <property type="entry name" value="RDD"/>
</dbReference>
<dbReference type="OrthoDB" id="8613388at2"/>
<evidence type="ECO:0000256" key="5">
    <source>
        <dbReference type="ARBA" id="ARBA00023136"/>
    </source>
</evidence>